<dbReference type="EMBL" id="JAMSHJ010000001">
    <property type="protein sequence ID" value="KAI5443165.1"/>
    <property type="molecule type" value="Genomic_DNA"/>
</dbReference>
<proteinExistence type="predicted"/>
<organism evidence="2 3">
    <name type="scientific">Pisum sativum</name>
    <name type="common">Garden pea</name>
    <name type="synonym">Lathyrus oleraceus</name>
    <dbReference type="NCBI Taxonomy" id="3888"/>
    <lineage>
        <taxon>Eukaryota</taxon>
        <taxon>Viridiplantae</taxon>
        <taxon>Streptophyta</taxon>
        <taxon>Embryophyta</taxon>
        <taxon>Tracheophyta</taxon>
        <taxon>Spermatophyta</taxon>
        <taxon>Magnoliopsida</taxon>
        <taxon>eudicotyledons</taxon>
        <taxon>Gunneridae</taxon>
        <taxon>Pentapetalae</taxon>
        <taxon>rosids</taxon>
        <taxon>fabids</taxon>
        <taxon>Fabales</taxon>
        <taxon>Fabaceae</taxon>
        <taxon>Papilionoideae</taxon>
        <taxon>50 kb inversion clade</taxon>
        <taxon>NPAAA clade</taxon>
        <taxon>Hologalegina</taxon>
        <taxon>IRL clade</taxon>
        <taxon>Fabeae</taxon>
        <taxon>Lathyrus</taxon>
    </lineage>
</organism>
<reference evidence="2 3" key="1">
    <citation type="journal article" date="2022" name="Nat. Genet.">
        <title>Improved pea reference genome and pan-genome highlight genomic features and evolutionary characteristics.</title>
        <authorList>
            <person name="Yang T."/>
            <person name="Liu R."/>
            <person name="Luo Y."/>
            <person name="Hu S."/>
            <person name="Wang D."/>
            <person name="Wang C."/>
            <person name="Pandey M.K."/>
            <person name="Ge S."/>
            <person name="Xu Q."/>
            <person name="Li N."/>
            <person name="Li G."/>
            <person name="Huang Y."/>
            <person name="Saxena R.K."/>
            <person name="Ji Y."/>
            <person name="Li M."/>
            <person name="Yan X."/>
            <person name="He Y."/>
            <person name="Liu Y."/>
            <person name="Wang X."/>
            <person name="Xiang C."/>
            <person name="Varshney R.K."/>
            <person name="Ding H."/>
            <person name="Gao S."/>
            <person name="Zong X."/>
        </authorList>
    </citation>
    <scope>NUCLEOTIDE SEQUENCE [LARGE SCALE GENOMIC DNA]</scope>
    <source>
        <strain evidence="2 3">cv. Zhongwan 6</strain>
    </source>
</reference>
<evidence type="ECO:0000313" key="2">
    <source>
        <dbReference type="EMBL" id="KAI5443165.1"/>
    </source>
</evidence>
<dbReference type="Proteomes" id="UP001058974">
    <property type="component" value="Chromosome 1"/>
</dbReference>
<feature type="compositionally biased region" description="Basic and acidic residues" evidence="1">
    <location>
        <begin position="118"/>
        <end position="130"/>
    </location>
</feature>
<name>A0A9D5BGI0_PEA</name>
<feature type="region of interest" description="Disordered" evidence="1">
    <location>
        <begin position="115"/>
        <end position="154"/>
    </location>
</feature>
<keyword evidence="3" id="KW-1185">Reference proteome</keyword>
<gene>
    <name evidence="2" type="ORF">KIW84_011997</name>
</gene>
<protein>
    <submittedName>
        <fullName evidence="2">Uncharacterized protein</fullName>
    </submittedName>
</protein>
<accession>A0A9D5BGI0</accession>
<sequence length="154" mass="17590">MSRSNLKSDDPPDLIDNNLVTSLYDFDHPIYHAKEEGEEDCDLLGLARLSKQEEKVTQPHEERVKIVIPGCSPTETVYAGSYHFVNFQNGSDQYTAQKAIKGSVLYDHLARQPIGDYQPRKSEFPDEDISRYSNQKIESDRSRRRGLTLNPNGF</sequence>
<dbReference type="AlphaFoldDB" id="A0A9D5BGI0"/>
<evidence type="ECO:0000256" key="1">
    <source>
        <dbReference type="SAM" id="MobiDB-lite"/>
    </source>
</evidence>
<dbReference type="Gramene" id="Psat01G0199700-T1">
    <property type="protein sequence ID" value="KAI5443165.1"/>
    <property type="gene ID" value="KIW84_011997"/>
</dbReference>
<evidence type="ECO:0000313" key="3">
    <source>
        <dbReference type="Proteomes" id="UP001058974"/>
    </source>
</evidence>
<comment type="caution">
    <text evidence="2">The sequence shown here is derived from an EMBL/GenBank/DDBJ whole genome shotgun (WGS) entry which is preliminary data.</text>
</comment>